<proteinExistence type="predicted"/>
<dbReference type="RefSeq" id="XP_015405260.1">
    <property type="nucleotide sequence ID" value="XM_015553581.1"/>
</dbReference>
<dbReference type="GeneID" id="26810129"/>
<organism evidence="1 2">
    <name type="scientific">Aspergillus nomiae NRRL (strain ATCC 15546 / NRRL 13137 / CBS 260.88 / M93)</name>
    <dbReference type="NCBI Taxonomy" id="1509407"/>
    <lineage>
        <taxon>Eukaryota</taxon>
        <taxon>Fungi</taxon>
        <taxon>Dikarya</taxon>
        <taxon>Ascomycota</taxon>
        <taxon>Pezizomycotina</taxon>
        <taxon>Eurotiomycetes</taxon>
        <taxon>Eurotiomycetidae</taxon>
        <taxon>Eurotiales</taxon>
        <taxon>Aspergillaceae</taxon>
        <taxon>Aspergillus</taxon>
        <taxon>Aspergillus subgen. Circumdati</taxon>
    </lineage>
</organism>
<dbReference type="Proteomes" id="UP000037505">
    <property type="component" value="Unassembled WGS sequence"/>
</dbReference>
<evidence type="ECO:0000313" key="1">
    <source>
        <dbReference type="EMBL" id="KNG84337.1"/>
    </source>
</evidence>
<sequence length="97" mass="10841">MWLRQAGFKAVRHQEIALPLNQWNQVASDTGAVCIVEMVEPNVKVFTPDSLEQEGRAPPIKNRIQETVKSSLATYQFPPSAQDLEWQASFSANNAVD</sequence>
<keyword evidence="2" id="KW-1185">Reference proteome</keyword>
<dbReference type="AlphaFoldDB" id="A0A0L1IXV3"/>
<protein>
    <submittedName>
        <fullName evidence="1">Uncharacterized protein</fullName>
    </submittedName>
</protein>
<evidence type="ECO:0000313" key="2">
    <source>
        <dbReference type="Proteomes" id="UP000037505"/>
    </source>
</evidence>
<accession>A0A0L1IXV3</accession>
<comment type="caution">
    <text evidence="1">The sequence shown here is derived from an EMBL/GenBank/DDBJ whole genome shotgun (WGS) entry which is preliminary data.</text>
</comment>
<gene>
    <name evidence="1" type="ORF">ANOM_008325</name>
</gene>
<name>A0A0L1IXV3_ASPN3</name>
<reference evidence="1 2" key="1">
    <citation type="submission" date="2014-06" db="EMBL/GenBank/DDBJ databases">
        <title>The Genome of the Aflatoxigenic Filamentous Fungus Aspergillus nomius.</title>
        <authorList>
            <person name="Moore M.G."/>
            <person name="Shannon B.M."/>
            <person name="Brian M.M."/>
        </authorList>
    </citation>
    <scope>NUCLEOTIDE SEQUENCE [LARGE SCALE GENOMIC DNA]</scope>
    <source>
        <strain evidence="1 2">NRRL 13137</strain>
    </source>
</reference>
<dbReference type="EMBL" id="JNOM01000214">
    <property type="protein sequence ID" value="KNG84337.1"/>
    <property type="molecule type" value="Genomic_DNA"/>
</dbReference>